<dbReference type="PANTHER" id="PTHR42877">
    <property type="entry name" value="L-ORNITHINE N(5)-MONOOXYGENASE-RELATED"/>
    <property type="match status" value="1"/>
</dbReference>
<dbReference type="PANTHER" id="PTHR42877:SF5">
    <property type="entry name" value="L-ORNITHINE N(5)-MONOOXYGENASE-RELATED"/>
    <property type="match status" value="1"/>
</dbReference>
<dbReference type="InterPro" id="IPR051209">
    <property type="entry name" value="FAD-bind_Monooxygenase_sf"/>
</dbReference>
<name>A0A0A2VCC2_BEABA</name>
<dbReference type="InterPro" id="IPR020946">
    <property type="entry name" value="Flavin_mOase-like"/>
</dbReference>
<dbReference type="GO" id="GO:0004499">
    <property type="term" value="F:N,N-dimethylaniline monooxygenase activity"/>
    <property type="evidence" value="ECO:0007669"/>
    <property type="project" value="InterPro"/>
</dbReference>
<organism evidence="5 6">
    <name type="scientific">Beauveria bassiana D1-5</name>
    <dbReference type="NCBI Taxonomy" id="1245745"/>
    <lineage>
        <taxon>Eukaryota</taxon>
        <taxon>Fungi</taxon>
        <taxon>Dikarya</taxon>
        <taxon>Ascomycota</taxon>
        <taxon>Pezizomycotina</taxon>
        <taxon>Sordariomycetes</taxon>
        <taxon>Hypocreomycetidae</taxon>
        <taxon>Hypocreales</taxon>
        <taxon>Cordycipitaceae</taxon>
        <taxon>Beauveria</taxon>
    </lineage>
</organism>
<reference evidence="5 6" key="1">
    <citation type="submission" date="2012-10" db="EMBL/GenBank/DDBJ databases">
        <title>Genome sequencing and analysis of entomopathogenic fungi Beauveria bassiana D1-5.</title>
        <authorList>
            <person name="Li Q."/>
            <person name="Wang L."/>
            <person name="Zhang Z."/>
            <person name="Wang Q."/>
            <person name="Ren J."/>
            <person name="Wang M."/>
            <person name="Xu W."/>
            <person name="Wang J."/>
            <person name="Lu Y."/>
            <person name="Du Q."/>
            <person name="Sun Z."/>
        </authorList>
    </citation>
    <scope>NUCLEOTIDE SEQUENCE [LARGE SCALE GENOMIC DNA]</scope>
    <source>
        <strain evidence="5 6">D1-5</strain>
    </source>
</reference>
<evidence type="ECO:0000256" key="1">
    <source>
        <dbReference type="ARBA" id="ARBA00010139"/>
    </source>
</evidence>
<gene>
    <name evidence="5" type="ORF">BBAD15_g11061</name>
</gene>
<keyword evidence="4" id="KW-0560">Oxidoreductase</keyword>
<accession>A0A0A2VCC2</accession>
<dbReference type="STRING" id="1245745.A0A0A2VCC2"/>
<evidence type="ECO:0000313" key="5">
    <source>
        <dbReference type="EMBL" id="KGQ03700.1"/>
    </source>
</evidence>
<evidence type="ECO:0000256" key="2">
    <source>
        <dbReference type="ARBA" id="ARBA00022630"/>
    </source>
</evidence>
<evidence type="ECO:0000256" key="3">
    <source>
        <dbReference type="ARBA" id="ARBA00022827"/>
    </source>
</evidence>
<evidence type="ECO:0000256" key="4">
    <source>
        <dbReference type="ARBA" id="ARBA00023002"/>
    </source>
</evidence>
<evidence type="ECO:0000313" key="6">
    <source>
        <dbReference type="Proteomes" id="UP000030106"/>
    </source>
</evidence>
<comment type="similarity">
    <text evidence="1">Belongs to the FAD-binding monooxygenase family.</text>
</comment>
<dbReference type="GO" id="GO:0050661">
    <property type="term" value="F:NADP binding"/>
    <property type="evidence" value="ECO:0007669"/>
    <property type="project" value="InterPro"/>
</dbReference>
<dbReference type="Pfam" id="PF00743">
    <property type="entry name" value="FMO-like"/>
    <property type="match status" value="1"/>
</dbReference>
<keyword evidence="5" id="KW-0503">Monooxygenase</keyword>
<keyword evidence="2" id="KW-0285">Flavoprotein</keyword>
<dbReference type="SUPFAM" id="SSF51905">
    <property type="entry name" value="FAD/NAD(P)-binding domain"/>
    <property type="match status" value="1"/>
</dbReference>
<dbReference type="AlphaFoldDB" id="A0A0A2VCC2"/>
<dbReference type="Proteomes" id="UP000030106">
    <property type="component" value="Unassembled WGS sequence"/>
</dbReference>
<keyword evidence="3" id="KW-0274">FAD</keyword>
<proteinExistence type="inferred from homology"/>
<comment type="caution">
    <text evidence="5">The sequence shown here is derived from an EMBL/GenBank/DDBJ whole genome shotgun (WGS) entry which is preliminary data.</text>
</comment>
<sequence length="461" mass="52003">MSPSVHLAPTTVVIIGAGFAGICMASTLQLRLSVYDYCIYDRNADIGGVWYKNTYPGCAVDIPGFCYSLSFGPRPNYSRMYPPQREILEYLDSVARHFGVHQHFTGSRDWTGSSWNDGDQEWTIELQDVSSGQRYIQRCQFLISCVGGLTNPRQVLLPGMDCFRGAIMHTARWDHEVKFDDKRVVVIGNGASAAQLIPALAGTPSHITQVMRTPEYLVPSSDRTLSRVAQLLLRWMPGPWLVIRMLIFIYMEMTLLFFQKSKVGEIGRKISEQESLAHMRESTPSRRIFNKAYTAALHRPDVDVVRGHVTQVQEFSVVLNQGQEIDADIIVFATGFETSQYDTPMQGSGGETRLNHWKKRGHKSTYKSVAMSGFPNMFFVLGPNSGRLHTSTLLSIEWHSEYITRVIKPIIIGNKGGTVQVRARDENMYQARLLEALKYTVHDASCSSVKWDALKAWQYAI</sequence>
<dbReference type="Gene3D" id="3.50.50.60">
    <property type="entry name" value="FAD/NAD(P)-binding domain"/>
    <property type="match status" value="2"/>
</dbReference>
<dbReference type="GO" id="GO:0050660">
    <property type="term" value="F:flavin adenine dinucleotide binding"/>
    <property type="evidence" value="ECO:0007669"/>
    <property type="project" value="InterPro"/>
</dbReference>
<dbReference type="EMBL" id="ANFO01001180">
    <property type="protein sequence ID" value="KGQ03700.1"/>
    <property type="molecule type" value="Genomic_DNA"/>
</dbReference>
<dbReference type="InterPro" id="IPR036188">
    <property type="entry name" value="FAD/NAD-bd_sf"/>
</dbReference>
<protein>
    <submittedName>
        <fullName evidence="5">Putative monooxygenase</fullName>
    </submittedName>
</protein>
<dbReference type="HOGENOM" id="CLU_006937_7_0_1"/>